<dbReference type="Gene3D" id="3.40.630.30">
    <property type="match status" value="1"/>
</dbReference>
<sequence length="282" mass="30472">MLDITVALLEKAEAEEMYEFEEGVSEPDRSTYGLDSMRLGGGVVLAMRDDPSDYWSKALGFGFDEPVTLSLMEQVIAFYRERNIRMATIQLAPSTIPEDWPAICEKLGIERGEIIRKLATDIDTAVKASSGATLDDGLTVGPVALDEAAEWAAVVPPAMGMPARGMEKMAAASVGLPGWHPFAVREAGAIVATATLRTRQKVGSLFAGCTLPAARGRGAQSALIAARIRAARDAGCRLLVVETFDEPAGTHNSSYHNLVRAGFTLRYSRQNWVWRNPETLSA</sequence>
<evidence type="ECO:0000259" key="1">
    <source>
        <dbReference type="PROSITE" id="PS51186"/>
    </source>
</evidence>
<accession>A0ABP7KZ20</accession>
<dbReference type="EMBL" id="BAAAZA010000026">
    <property type="protein sequence ID" value="GAA3890676.1"/>
    <property type="molecule type" value="Genomic_DNA"/>
</dbReference>
<dbReference type="SUPFAM" id="SSF55729">
    <property type="entry name" value="Acyl-CoA N-acyltransferases (Nat)"/>
    <property type="match status" value="1"/>
</dbReference>
<reference evidence="3" key="1">
    <citation type="journal article" date="2019" name="Int. J. Syst. Evol. Microbiol.">
        <title>The Global Catalogue of Microorganisms (GCM) 10K type strain sequencing project: providing services to taxonomists for standard genome sequencing and annotation.</title>
        <authorList>
            <consortium name="The Broad Institute Genomics Platform"/>
            <consortium name="The Broad Institute Genome Sequencing Center for Infectious Disease"/>
            <person name="Wu L."/>
            <person name="Ma J."/>
        </authorList>
    </citation>
    <scope>NUCLEOTIDE SEQUENCE [LARGE SCALE GENOMIC DNA]</scope>
    <source>
        <strain evidence="3">JCM 16578</strain>
    </source>
</reference>
<dbReference type="PROSITE" id="PS51186">
    <property type="entry name" value="GNAT"/>
    <property type="match status" value="1"/>
</dbReference>
<comment type="caution">
    <text evidence="2">The sequence shown here is derived from an EMBL/GenBank/DDBJ whole genome shotgun (WGS) entry which is preliminary data.</text>
</comment>
<gene>
    <name evidence="2" type="ORF">GCM10022207_67850</name>
</gene>
<evidence type="ECO:0000313" key="2">
    <source>
        <dbReference type="EMBL" id="GAA3890676.1"/>
    </source>
</evidence>
<organism evidence="2 3">
    <name type="scientific">Streptomyces lannensis</name>
    <dbReference type="NCBI Taxonomy" id="766498"/>
    <lineage>
        <taxon>Bacteria</taxon>
        <taxon>Bacillati</taxon>
        <taxon>Actinomycetota</taxon>
        <taxon>Actinomycetes</taxon>
        <taxon>Kitasatosporales</taxon>
        <taxon>Streptomycetaceae</taxon>
        <taxon>Streptomyces</taxon>
    </lineage>
</organism>
<dbReference type="Pfam" id="PF00583">
    <property type="entry name" value="Acetyltransf_1"/>
    <property type="match status" value="1"/>
</dbReference>
<dbReference type="Proteomes" id="UP001501563">
    <property type="component" value="Unassembled WGS sequence"/>
</dbReference>
<dbReference type="InterPro" id="IPR016181">
    <property type="entry name" value="Acyl_CoA_acyltransferase"/>
</dbReference>
<dbReference type="InterPro" id="IPR000182">
    <property type="entry name" value="GNAT_dom"/>
</dbReference>
<evidence type="ECO:0000313" key="3">
    <source>
        <dbReference type="Proteomes" id="UP001501563"/>
    </source>
</evidence>
<keyword evidence="3" id="KW-1185">Reference proteome</keyword>
<protein>
    <recommendedName>
        <fullName evidence="1">N-acetyltransferase domain-containing protein</fullName>
    </recommendedName>
</protein>
<feature type="domain" description="N-acetyltransferase" evidence="1">
    <location>
        <begin position="138"/>
        <end position="282"/>
    </location>
</feature>
<name>A0ABP7KZ20_9ACTN</name>
<proteinExistence type="predicted"/>